<name>A0ACB7EX28_NIBAL</name>
<sequence>SFWQRGSGSLNRPCLSSRIFSFLDVVTLCRCAQVSRSWNVLALDGSNWQRIDLFDFQRDIEGRVVENISKRCGGFLRKLSLRGCLGVGDSALRTFSQNCRNIELLSLNGCTKITDSTCNSLSKFCPKLKHLDLASCTSITNLSLKALSEGCPLLEQLNISWCDQVTKDGIQALVRSCPGLKGLFLKGCTQLEDEALKHIGAHCPELVTLNLQTCSQITDEGLITICRGCHRLQSLCVSGCANITDAILHALGQNCPRLRILEVARCSQLTDVGFTTLARNCHELEKMDLEECVQITDGTLIQLSIHCPRLQVLSLSHCELITDDGIRHLGSGPCAHDRLEVIELDNCPLITDASLEHLKSCHSLDRIELYDCQQITRAGIKRLRLQRLKRSLSFKTIMRSKSVENFFQRSYSDARLPPDFITDPPPPSPPLLPGSPLVSDCSPCISPSLSPNPSISSHSPSLSLSPSLPTKPLRPQITHCFQDHVFRKPTNCQHCKHMIVGNSKQALRCKTCKMAAHLWCTSELSQQPCHGKSGAFKRNFSSPMLVNDQLTVVKEVQPSQEAARMRVDPVYAALRYGTSLAQMSRSSFGSLSESPTRSLVPKRIEVHSIHTYVALYKFLPQEQNDLELHPGDRVQVTDDSNEEWWKGKSGDKVGFFPANFVQRVRPGERVWRVVQGLPGNRERGHMAVKESQICVGKLEDGEVFLKLSSGKKRGLVPADSIEEI</sequence>
<keyword evidence="2" id="KW-1185">Reference proteome</keyword>
<dbReference type="EMBL" id="CM024808">
    <property type="protein sequence ID" value="KAG8006788.1"/>
    <property type="molecule type" value="Genomic_DNA"/>
</dbReference>
<evidence type="ECO:0000313" key="1">
    <source>
        <dbReference type="EMBL" id="KAG8006788.1"/>
    </source>
</evidence>
<comment type="caution">
    <text evidence="1">The sequence shown here is derived from an EMBL/GenBank/DDBJ whole genome shotgun (WGS) entry which is preliminary data.</text>
</comment>
<accession>A0ACB7EX28</accession>
<gene>
    <name evidence="1" type="primary">FBXL20</name>
    <name evidence="1" type="ORF">GBF38_022809</name>
</gene>
<reference evidence="1" key="1">
    <citation type="submission" date="2020-04" db="EMBL/GenBank/DDBJ databases">
        <title>A chromosome-scale assembly and high-density genetic map of the yellow drum (Nibea albiflora) genome.</title>
        <authorList>
            <person name="Xu D."/>
            <person name="Zhang W."/>
            <person name="Chen R."/>
            <person name="Tan P."/>
            <person name="Wang L."/>
            <person name="Song H."/>
            <person name="Tian L."/>
            <person name="Zhu Q."/>
            <person name="Wang B."/>
        </authorList>
    </citation>
    <scope>NUCLEOTIDE SEQUENCE</scope>
    <source>
        <strain evidence="1">ZJHYS-2018</strain>
    </source>
</reference>
<proteinExistence type="predicted"/>
<organism evidence="1 2">
    <name type="scientific">Nibea albiflora</name>
    <name type="common">Yellow drum</name>
    <name type="synonym">Corvina albiflora</name>
    <dbReference type="NCBI Taxonomy" id="240163"/>
    <lineage>
        <taxon>Eukaryota</taxon>
        <taxon>Metazoa</taxon>
        <taxon>Chordata</taxon>
        <taxon>Craniata</taxon>
        <taxon>Vertebrata</taxon>
        <taxon>Euteleostomi</taxon>
        <taxon>Actinopterygii</taxon>
        <taxon>Neopterygii</taxon>
        <taxon>Teleostei</taxon>
        <taxon>Neoteleostei</taxon>
        <taxon>Acanthomorphata</taxon>
        <taxon>Eupercaria</taxon>
        <taxon>Sciaenidae</taxon>
        <taxon>Nibea</taxon>
    </lineage>
</organism>
<feature type="non-terminal residue" evidence="1">
    <location>
        <position position="1"/>
    </location>
</feature>
<dbReference type="Proteomes" id="UP000805704">
    <property type="component" value="Chromosome 20"/>
</dbReference>
<protein>
    <submittedName>
        <fullName evidence="1">F-box/LRR-repeat protein 20</fullName>
    </submittedName>
</protein>
<evidence type="ECO:0000313" key="2">
    <source>
        <dbReference type="Proteomes" id="UP000805704"/>
    </source>
</evidence>